<feature type="region of interest" description="Disordered" evidence="14">
    <location>
        <begin position="69"/>
        <end position="310"/>
    </location>
</feature>
<evidence type="ECO:0000256" key="10">
    <source>
        <dbReference type="ARBA" id="ARBA00023242"/>
    </source>
</evidence>
<dbReference type="PROSITE" id="PS51194">
    <property type="entry name" value="HELICASE_CTER"/>
    <property type="match status" value="1"/>
</dbReference>
<dbReference type="InterPro" id="IPR014001">
    <property type="entry name" value="Helicase_ATP-bd"/>
</dbReference>
<dbReference type="Pfam" id="PF00270">
    <property type="entry name" value="DEAD"/>
    <property type="match status" value="1"/>
</dbReference>
<dbReference type="AlphaFoldDB" id="A0A1Y1HSQ4"/>
<accession>A0A1Y1HSQ4</accession>
<evidence type="ECO:0000256" key="4">
    <source>
        <dbReference type="ARBA" id="ARBA00022741"/>
    </source>
</evidence>
<feature type="compositionally biased region" description="Basic and acidic residues" evidence="14">
    <location>
        <begin position="225"/>
        <end position="241"/>
    </location>
</feature>
<dbReference type="GO" id="GO:0005737">
    <property type="term" value="C:cytoplasm"/>
    <property type="evidence" value="ECO:0000318"/>
    <property type="project" value="GO_Central"/>
</dbReference>
<keyword evidence="6 13" id="KW-0347">Helicase</keyword>
<dbReference type="EC" id="5.6.2.4" evidence="13"/>
<dbReference type="GO" id="GO:0043138">
    <property type="term" value="F:3'-5' DNA helicase activity"/>
    <property type="evidence" value="ECO:0000318"/>
    <property type="project" value="GO_Central"/>
</dbReference>
<name>A0A1Y1HSQ4_KLENI</name>
<evidence type="ECO:0000259" key="16">
    <source>
        <dbReference type="PROSITE" id="PS51194"/>
    </source>
</evidence>
<dbReference type="GO" id="GO:0005694">
    <property type="term" value="C:chromosome"/>
    <property type="evidence" value="ECO:0000318"/>
    <property type="project" value="GO_Central"/>
</dbReference>
<dbReference type="SUPFAM" id="SSF52540">
    <property type="entry name" value="P-loop containing nucleoside triphosphate hydrolases"/>
    <property type="match status" value="1"/>
</dbReference>
<evidence type="ECO:0000256" key="2">
    <source>
        <dbReference type="ARBA" id="ARBA00005446"/>
    </source>
</evidence>
<keyword evidence="8" id="KW-0238">DNA-binding</keyword>
<evidence type="ECO:0000313" key="17">
    <source>
        <dbReference type="EMBL" id="GAQ81664.1"/>
    </source>
</evidence>
<dbReference type="GO" id="GO:0005524">
    <property type="term" value="F:ATP binding"/>
    <property type="evidence" value="ECO:0007669"/>
    <property type="project" value="UniProtKB-KW"/>
</dbReference>
<keyword evidence="4 13" id="KW-0547">Nucleotide-binding</keyword>
<protein>
    <recommendedName>
        <fullName evidence="13">ATP-dependent DNA helicase</fullName>
        <ecNumber evidence="13">5.6.2.4</ecNumber>
    </recommendedName>
</protein>
<comment type="catalytic activity">
    <reaction evidence="11 13">
        <text>Couples ATP hydrolysis with the unwinding of duplex DNA by translocating in the 3'-5' direction.</text>
        <dbReference type="EC" id="5.6.2.4"/>
    </reaction>
</comment>
<evidence type="ECO:0000313" key="18">
    <source>
        <dbReference type="Proteomes" id="UP000054558"/>
    </source>
</evidence>
<dbReference type="SMART" id="SM00490">
    <property type="entry name" value="HELICc"/>
    <property type="match status" value="1"/>
</dbReference>
<dbReference type="PANTHER" id="PTHR13710:SF153">
    <property type="entry name" value="RECQ-LIKE DNA HELICASE BLM"/>
    <property type="match status" value="1"/>
</dbReference>
<feature type="domain" description="Helicase C-terminal" evidence="16">
    <location>
        <begin position="613"/>
        <end position="760"/>
    </location>
</feature>
<dbReference type="EMBL" id="DF237035">
    <property type="protein sequence ID" value="GAQ81664.1"/>
    <property type="molecule type" value="Genomic_DNA"/>
</dbReference>
<evidence type="ECO:0000256" key="13">
    <source>
        <dbReference type="RuleBase" id="RU364117"/>
    </source>
</evidence>
<dbReference type="GO" id="GO:0003677">
    <property type="term" value="F:DNA binding"/>
    <property type="evidence" value="ECO:0007669"/>
    <property type="project" value="UniProtKB-KW"/>
</dbReference>
<evidence type="ECO:0000256" key="6">
    <source>
        <dbReference type="ARBA" id="ARBA00022806"/>
    </source>
</evidence>
<dbReference type="SMART" id="SM00487">
    <property type="entry name" value="DEXDc"/>
    <property type="match status" value="1"/>
</dbReference>
<dbReference type="InterPro" id="IPR032284">
    <property type="entry name" value="RecQ_Zn-bd"/>
</dbReference>
<keyword evidence="3" id="KW-0479">Metal-binding</keyword>
<dbReference type="PROSITE" id="PS00690">
    <property type="entry name" value="DEAH_ATP_HELICASE"/>
    <property type="match status" value="1"/>
</dbReference>
<feature type="compositionally biased region" description="Acidic residues" evidence="14">
    <location>
        <begin position="273"/>
        <end position="284"/>
    </location>
</feature>
<dbReference type="FunFam" id="3.40.50.300:FF:000444">
    <property type="entry name" value="ATP-dependent DNA helicase"/>
    <property type="match status" value="1"/>
</dbReference>
<dbReference type="GO" id="GO:0009378">
    <property type="term" value="F:four-way junction helicase activity"/>
    <property type="evidence" value="ECO:0000318"/>
    <property type="project" value="GO_Central"/>
</dbReference>
<feature type="compositionally biased region" description="Acidic residues" evidence="14">
    <location>
        <begin position="816"/>
        <end position="827"/>
    </location>
</feature>
<keyword evidence="10 13" id="KW-0539">Nucleus</keyword>
<dbReference type="InterPro" id="IPR004589">
    <property type="entry name" value="DNA_helicase_ATP-dep_RecQ"/>
</dbReference>
<dbReference type="Pfam" id="PF00271">
    <property type="entry name" value="Helicase_C"/>
    <property type="match status" value="1"/>
</dbReference>
<dbReference type="Gene3D" id="3.40.50.300">
    <property type="entry name" value="P-loop containing nucleotide triphosphate hydrolases"/>
    <property type="match status" value="2"/>
</dbReference>
<comment type="catalytic activity">
    <reaction evidence="12 13">
        <text>ATP + H2O = ADP + phosphate + H(+)</text>
        <dbReference type="Rhea" id="RHEA:13065"/>
        <dbReference type="ChEBI" id="CHEBI:15377"/>
        <dbReference type="ChEBI" id="CHEBI:15378"/>
        <dbReference type="ChEBI" id="CHEBI:30616"/>
        <dbReference type="ChEBI" id="CHEBI:43474"/>
        <dbReference type="ChEBI" id="CHEBI:456216"/>
    </reaction>
</comment>
<dbReference type="PANTHER" id="PTHR13710">
    <property type="entry name" value="DNA HELICASE RECQ FAMILY MEMBER"/>
    <property type="match status" value="1"/>
</dbReference>
<dbReference type="GO" id="GO:0046872">
    <property type="term" value="F:metal ion binding"/>
    <property type="evidence" value="ECO:0007669"/>
    <property type="project" value="UniProtKB-KW"/>
</dbReference>
<dbReference type="CDD" id="cd17920">
    <property type="entry name" value="DEXHc_RecQ"/>
    <property type="match status" value="1"/>
</dbReference>
<comment type="similarity">
    <text evidence="2 13">Belongs to the helicase family. RecQ subfamily.</text>
</comment>
<evidence type="ECO:0000256" key="14">
    <source>
        <dbReference type="SAM" id="MobiDB-lite"/>
    </source>
</evidence>
<evidence type="ECO:0000256" key="9">
    <source>
        <dbReference type="ARBA" id="ARBA00023235"/>
    </source>
</evidence>
<dbReference type="GO" id="GO:0006260">
    <property type="term" value="P:DNA replication"/>
    <property type="evidence" value="ECO:0000318"/>
    <property type="project" value="GO_Central"/>
</dbReference>
<dbReference type="PROSITE" id="PS51192">
    <property type="entry name" value="HELICASE_ATP_BIND_1"/>
    <property type="match status" value="1"/>
</dbReference>
<gene>
    <name evidence="17" type="ORF">KFL_000860370</name>
</gene>
<dbReference type="FunFam" id="3.40.50.300:FF:001975">
    <property type="entry name" value="ATP-dependent DNA helicase"/>
    <property type="match status" value="1"/>
</dbReference>
<dbReference type="GO" id="GO:0000724">
    <property type="term" value="P:double-strand break repair via homologous recombination"/>
    <property type="evidence" value="ECO:0000318"/>
    <property type="project" value="GO_Central"/>
</dbReference>
<organism evidence="17 18">
    <name type="scientific">Klebsormidium nitens</name>
    <name type="common">Green alga</name>
    <name type="synonym">Ulothrix nitens</name>
    <dbReference type="NCBI Taxonomy" id="105231"/>
    <lineage>
        <taxon>Eukaryota</taxon>
        <taxon>Viridiplantae</taxon>
        <taxon>Streptophyta</taxon>
        <taxon>Klebsormidiophyceae</taxon>
        <taxon>Klebsormidiales</taxon>
        <taxon>Klebsormidiaceae</taxon>
        <taxon>Klebsormidium</taxon>
    </lineage>
</organism>
<evidence type="ECO:0000256" key="12">
    <source>
        <dbReference type="ARBA" id="ARBA00049360"/>
    </source>
</evidence>
<dbReference type="InterPro" id="IPR011545">
    <property type="entry name" value="DEAD/DEAH_box_helicase_dom"/>
</dbReference>
<dbReference type="NCBIfam" id="TIGR00614">
    <property type="entry name" value="recQ_fam"/>
    <property type="match status" value="1"/>
</dbReference>
<feature type="domain" description="Helicase ATP-binding" evidence="15">
    <location>
        <begin position="411"/>
        <end position="587"/>
    </location>
</feature>
<keyword evidence="7 13" id="KW-0067">ATP-binding</keyword>
<evidence type="ECO:0000256" key="3">
    <source>
        <dbReference type="ARBA" id="ARBA00022723"/>
    </source>
</evidence>
<feature type="region of interest" description="Disordered" evidence="14">
    <location>
        <begin position="808"/>
        <end position="839"/>
    </location>
</feature>
<dbReference type="CDD" id="cd18794">
    <property type="entry name" value="SF2_C_RecQ"/>
    <property type="match status" value="1"/>
</dbReference>
<dbReference type="InterPro" id="IPR001650">
    <property type="entry name" value="Helicase_C-like"/>
</dbReference>
<evidence type="ECO:0000256" key="11">
    <source>
        <dbReference type="ARBA" id="ARBA00034617"/>
    </source>
</evidence>
<dbReference type="OrthoDB" id="10261556at2759"/>
<proteinExistence type="inferred from homology"/>
<keyword evidence="9" id="KW-0413">Isomerase</keyword>
<dbReference type="Pfam" id="PF16124">
    <property type="entry name" value="RecQ_Zn_bind"/>
    <property type="match status" value="1"/>
</dbReference>
<dbReference type="GO" id="GO:0005634">
    <property type="term" value="C:nucleus"/>
    <property type="evidence" value="ECO:0000318"/>
    <property type="project" value="GO_Central"/>
</dbReference>
<dbReference type="GO" id="GO:0016887">
    <property type="term" value="F:ATP hydrolysis activity"/>
    <property type="evidence" value="ECO:0007669"/>
    <property type="project" value="RHEA"/>
</dbReference>
<evidence type="ECO:0000256" key="8">
    <source>
        <dbReference type="ARBA" id="ARBA00023125"/>
    </source>
</evidence>
<reference evidence="17 18" key="1">
    <citation type="journal article" date="2014" name="Nat. Commun.">
        <title>Klebsormidium flaccidum genome reveals primary factors for plant terrestrial adaptation.</title>
        <authorList>
            <person name="Hori K."/>
            <person name="Maruyama F."/>
            <person name="Fujisawa T."/>
            <person name="Togashi T."/>
            <person name="Yamamoto N."/>
            <person name="Seo M."/>
            <person name="Sato S."/>
            <person name="Yamada T."/>
            <person name="Mori H."/>
            <person name="Tajima N."/>
            <person name="Moriyama T."/>
            <person name="Ikeuchi M."/>
            <person name="Watanabe M."/>
            <person name="Wada H."/>
            <person name="Kobayashi K."/>
            <person name="Saito M."/>
            <person name="Masuda T."/>
            <person name="Sasaki-Sekimoto Y."/>
            <person name="Mashiguchi K."/>
            <person name="Awai K."/>
            <person name="Shimojima M."/>
            <person name="Masuda S."/>
            <person name="Iwai M."/>
            <person name="Nobusawa T."/>
            <person name="Narise T."/>
            <person name="Kondo S."/>
            <person name="Saito H."/>
            <person name="Sato R."/>
            <person name="Murakawa M."/>
            <person name="Ihara Y."/>
            <person name="Oshima-Yamada Y."/>
            <person name="Ohtaka K."/>
            <person name="Satoh M."/>
            <person name="Sonobe K."/>
            <person name="Ishii M."/>
            <person name="Ohtani R."/>
            <person name="Kanamori-Sato M."/>
            <person name="Honoki R."/>
            <person name="Miyazaki D."/>
            <person name="Mochizuki H."/>
            <person name="Umetsu J."/>
            <person name="Higashi K."/>
            <person name="Shibata D."/>
            <person name="Kamiya Y."/>
            <person name="Sato N."/>
            <person name="Nakamura Y."/>
            <person name="Tabata S."/>
            <person name="Ida S."/>
            <person name="Kurokawa K."/>
            <person name="Ohta H."/>
        </authorList>
    </citation>
    <scope>NUCLEOTIDE SEQUENCE [LARGE SCALE GENOMIC DNA]</scope>
    <source>
        <strain evidence="17 18">NIES-2285</strain>
    </source>
</reference>
<evidence type="ECO:0000259" key="15">
    <source>
        <dbReference type="PROSITE" id="PS51192"/>
    </source>
</evidence>
<dbReference type="STRING" id="105231.A0A1Y1HSQ4"/>
<feature type="compositionally biased region" description="Polar residues" evidence="14">
    <location>
        <begin position="155"/>
        <end position="182"/>
    </location>
</feature>
<evidence type="ECO:0000256" key="5">
    <source>
        <dbReference type="ARBA" id="ARBA00022801"/>
    </source>
</evidence>
<dbReference type="Proteomes" id="UP000054558">
    <property type="component" value="Unassembled WGS sequence"/>
</dbReference>
<keyword evidence="5 13" id="KW-0378">Hydrolase</keyword>
<sequence>MPKKANPAVGSRAKADEKENLLQLAREWGFDRKHASRCLDELYATYGADGAAFVTVENCGEDFLSRLASSNEDWDTEVDPEWGLQGEEGPQADAFEDEPLFVKLQASKPARKPTKLDQAALENDSGPRGPKAREKSAPLSKAATVDLGDDVITDASRQQGPKNLPSNRTAEANHPASDSITEISEADARKRTGRQVSTSGRDMQPRVVVGATSPRPELAGGMYWVRKDPPGKEKKDERRAALESLAAQRGAKGGKILASIFRGGDGSGGGSDSESEPDGDDDVVIIDRPPVKRGQKAGGRGKGDIGSGASGFRSAADVIKEMPPPKKAKKAKAAAPKKPPIELQTAQEPHIASFFMRAPAGPAAPAAAPVPAKTGYLRVTLDDLQGLDELDTAAKAVFGHVAFRTVQKQVIRAAVAGEDCFVLMPTGGGKSLCYQMPAILTPGVTIVVSPLLSLIQDQVLALVEGRGIPATYLSSQQSAIQGSAVIAELRKRRPSMKLLYVTPEKVCGSGAFQDVLRQLHGNGQLARFVIDEAHCVSQWGHDFRPDYKELARLRANFPSVPLMALTATATPDVRKDVLQILGIPDSRAFEVGFDRPNLTYEVVVKVKKEHPKQLGELIEARFREQSGIIYCLSKNECVDVCKYLRGQHQLKVDYYHAGLPPAKRVDVQRRWQAGKVHIVCATIAFGMGIDKPDVRFVIHNTLSKAIEGYYQESGRAGRDDLPSACILFYTPTDYSRVICMLRVSRGARAARFKYGMEQAKKMKEYCTEQKRCRREMLLEYFGEAFDPTRCRDGRSPCDNCRRGTDTDGWRTRNFGEEDEQVEDENYDQDMGPDNTDDDF</sequence>
<dbReference type="InterPro" id="IPR002464">
    <property type="entry name" value="DNA/RNA_helicase_DEAH_CS"/>
</dbReference>
<evidence type="ECO:0000256" key="1">
    <source>
        <dbReference type="ARBA" id="ARBA00004123"/>
    </source>
</evidence>
<feature type="compositionally biased region" description="Gly residues" evidence="14">
    <location>
        <begin position="296"/>
        <end position="309"/>
    </location>
</feature>
<comment type="subcellular location">
    <subcellularLocation>
        <location evidence="1 13">Nucleus</location>
    </subcellularLocation>
</comment>
<dbReference type="InterPro" id="IPR027417">
    <property type="entry name" value="P-loop_NTPase"/>
</dbReference>
<evidence type="ECO:0000256" key="7">
    <source>
        <dbReference type="ARBA" id="ARBA00022840"/>
    </source>
</evidence>
<keyword evidence="18" id="KW-1185">Reference proteome</keyword>